<dbReference type="CDD" id="cd12291">
    <property type="entry name" value="RRM1_La"/>
    <property type="match status" value="1"/>
</dbReference>
<evidence type="ECO:0000256" key="1">
    <source>
        <dbReference type="ARBA" id="ARBA00004123"/>
    </source>
</evidence>
<dbReference type="InterPro" id="IPR002344">
    <property type="entry name" value="Lupus_La"/>
</dbReference>
<evidence type="ECO:0000313" key="7">
    <source>
        <dbReference type="EMBL" id="KAJ3845124.1"/>
    </source>
</evidence>
<dbReference type="PRINTS" id="PR00302">
    <property type="entry name" value="LUPUSLA"/>
</dbReference>
<evidence type="ECO:0000259" key="6">
    <source>
        <dbReference type="PROSITE" id="PS50961"/>
    </source>
</evidence>
<dbReference type="Pfam" id="PF05383">
    <property type="entry name" value="La"/>
    <property type="match status" value="1"/>
</dbReference>
<evidence type="ECO:0000313" key="8">
    <source>
        <dbReference type="Proteomes" id="UP001163846"/>
    </source>
</evidence>
<proteinExistence type="predicted"/>
<evidence type="ECO:0000256" key="4">
    <source>
        <dbReference type="PROSITE-ProRule" id="PRU00332"/>
    </source>
</evidence>
<comment type="subcellular location">
    <subcellularLocation>
        <location evidence="1">Nucleus</location>
    </subcellularLocation>
</comment>
<comment type="caution">
    <text evidence="7">The sequence shown here is derived from an EMBL/GenBank/DDBJ whole genome shotgun (WGS) entry which is preliminary data.</text>
</comment>
<accession>A0AA38PLG1</accession>
<dbReference type="SUPFAM" id="SSF54928">
    <property type="entry name" value="RNA-binding domain, RBD"/>
    <property type="match status" value="1"/>
</dbReference>
<name>A0AA38PLG1_9AGAR</name>
<dbReference type="SUPFAM" id="SSF46785">
    <property type="entry name" value="Winged helix' DNA-binding domain"/>
    <property type="match status" value="1"/>
</dbReference>
<dbReference type="InterPro" id="IPR036388">
    <property type="entry name" value="WH-like_DNA-bd_sf"/>
</dbReference>
<dbReference type="GO" id="GO:0003729">
    <property type="term" value="F:mRNA binding"/>
    <property type="evidence" value="ECO:0007669"/>
    <property type="project" value="TreeGrafter"/>
</dbReference>
<feature type="region of interest" description="Disordered" evidence="5">
    <location>
        <begin position="479"/>
        <end position="566"/>
    </location>
</feature>
<dbReference type="InterPro" id="IPR006630">
    <property type="entry name" value="La_HTH"/>
</dbReference>
<sequence>MFYLLAVEFYFGDSNLPYDKHMWKLHTNYPGHWVPISEIATFKKMQQYVQRKDGLRWIAESLKASQLLEVDRSYTKVRRKTEVKQLEGQFERSLHVAGFGTTETPDLHSRIIKFFESYAPTNEVRMQRTHPDKFFRGSVFVEFCSLSGVDAFLNANPKPLWKGVELIIMPKTDYIETKKKEKGLASDTVKPDMVRTFNAFRIPVSRGGLAAEDNPSKPVWFEHRGKKLTVNRNDNGNGWVDPESVPFLPGSMLVFEGVGTNSFSWNDIKIPLKVIYHGRIPFITHTVGQDFGFIGFSWQLTAQDILFVRYLVQRIGGRKIKWSRAHVEDERELQIRRAQSKARAALRYADNYPLRAHNFGHSAKRARRSNVGNGYKPVLVQRRVTRSMTKALEDIKADLSEDEQDELDMTSLEDQTSSLCLYSDDPRDTTSNVSTSKRKAESSVTHDSSPQRKRVRMFSPSDSDIAEELAVFKLLSVEEPQPPQPSSTASGSAGQRSKKDLVQRNPTLSVRTSRADKENQDIANQRNLQSDDKGKRKRTITVDSDGERGSKGRKALKQSDGTHFPR</sequence>
<feature type="region of interest" description="Disordered" evidence="5">
    <location>
        <begin position="397"/>
        <end position="462"/>
    </location>
</feature>
<organism evidence="7 8">
    <name type="scientific">Lentinula raphanica</name>
    <dbReference type="NCBI Taxonomy" id="153919"/>
    <lineage>
        <taxon>Eukaryota</taxon>
        <taxon>Fungi</taxon>
        <taxon>Dikarya</taxon>
        <taxon>Basidiomycota</taxon>
        <taxon>Agaricomycotina</taxon>
        <taxon>Agaricomycetes</taxon>
        <taxon>Agaricomycetidae</taxon>
        <taxon>Agaricales</taxon>
        <taxon>Marasmiineae</taxon>
        <taxon>Omphalotaceae</taxon>
        <taxon>Lentinula</taxon>
    </lineage>
</organism>
<feature type="domain" description="HTH La-type RNA-binding" evidence="6">
    <location>
        <begin position="1"/>
        <end position="87"/>
    </location>
</feature>
<protein>
    <recommendedName>
        <fullName evidence="6">HTH La-type RNA-binding domain-containing protein</fullName>
    </recommendedName>
</protein>
<keyword evidence="3" id="KW-0539">Nucleus</keyword>
<dbReference type="GO" id="GO:0006396">
    <property type="term" value="P:RNA processing"/>
    <property type="evidence" value="ECO:0007669"/>
    <property type="project" value="InterPro"/>
</dbReference>
<dbReference type="AlphaFoldDB" id="A0AA38PLG1"/>
<keyword evidence="8" id="KW-1185">Reference proteome</keyword>
<reference evidence="7" key="1">
    <citation type="submission" date="2022-08" db="EMBL/GenBank/DDBJ databases">
        <authorList>
            <consortium name="DOE Joint Genome Institute"/>
            <person name="Min B."/>
            <person name="Riley R."/>
            <person name="Sierra-Patev S."/>
            <person name="Naranjo-Ortiz M."/>
            <person name="Looney B."/>
            <person name="Konkel Z."/>
            <person name="Slot J.C."/>
            <person name="Sakamoto Y."/>
            <person name="Steenwyk J.L."/>
            <person name="Rokas A."/>
            <person name="Carro J."/>
            <person name="Camarero S."/>
            <person name="Ferreira P."/>
            <person name="Molpeceres G."/>
            <person name="Ruiz-Duenas F.J."/>
            <person name="Serrano A."/>
            <person name="Henrissat B."/>
            <person name="Drula E."/>
            <person name="Hughes K.W."/>
            <person name="Mata J.L."/>
            <person name="Ishikawa N.K."/>
            <person name="Vargas-Isla R."/>
            <person name="Ushijima S."/>
            <person name="Smith C.A."/>
            <person name="Ahrendt S."/>
            <person name="Andreopoulos W."/>
            <person name="He G."/>
            <person name="Labutti K."/>
            <person name="Lipzen A."/>
            <person name="Ng V."/>
            <person name="Sandor L."/>
            <person name="Barry K."/>
            <person name="Martinez A.T."/>
            <person name="Xiao Y."/>
            <person name="Gibbons J.G."/>
            <person name="Terashima K."/>
            <person name="Hibbett D.S."/>
            <person name="Grigoriev I.V."/>
        </authorList>
    </citation>
    <scope>NUCLEOTIDE SEQUENCE</scope>
    <source>
        <strain evidence="7">TFB9207</strain>
    </source>
</reference>
<evidence type="ECO:0000256" key="2">
    <source>
        <dbReference type="ARBA" id="ARBA00022884"/>
    </source>
</evidence>
<evidence type="ECO:0000256" key="5">
    <source>
        <dbReference type="SAM" id="MobiDB-lite"/>
    </source>
</evidence>
<keyword evidence="2 4" id="KW-0694">RNA-binding</keyword>
<dbReference type="PROSITE" id="PS50961">
    <property type="entry name" value="HTH_LA"/>
    <property type="match status" value="1"/>
</dbReference>
<feature type="compositionally biased region" description="Low complexity" evidence="5">
    <location>
        <begin position="486"/>
        <end position="495"/>
    </location>
</feature>
<dbReference type="Proteomes" id="UP001163846">
    <property type="component" value="Unassembled WGS sequence"/>
</dbReference>
<dbReference type="InterPro" id="IPR012677">
    <property type="entry name" value="Nucleotide-bd_a/b_plait_sf"/>
</dbReference>
<evidence type="ECO:0000256" key="3">
    <source>
        <dbReference type="ARBA" id="ARBA00023242"/>
    </source>
</evidence>
<dbReference type="InterPro" id="IPR036390">
    <property type="entry name" value="WH_DNA-bd_sf"/>
</dbReference>
<dbReference type="PANTHER" id="PTHR22792">
    <property type="entry name" value="LUPUS LA PROTEIN-RELATED"/>
    <property type="match status" value="1"/>
</dbReference>
<dbReference type="InterPro" id="IPR045180">
    <property type="entry name" value="La_dom_prot"/>
</dbReference>
<dbReference type="GO" id="GO:0005634">
    <property type="term" value="C:nucleus"/>
    <property type="evidence" value="ECO:0007669"/>
    <property type="project" value="UniProtKB-SubCell"/>
</dbReference>
<dbReference type="EMBL" id="MU805941">
    <property type="protein sequence ID" value="KAJ3845124.1"/>
    <property type="molecule type" value="Genomic_DNA"/>
</dbReference>
<dbReference type="SMART" id="SM00715">
    <property type="entry name" value="LA"/>
    <property type="match status" value="1"/>
</dbReference>
<dbReference type="InterPro" id="IPR035979">
    <property type="entry name" value="RBD_domain_sf"/>
</dbReference>
<dbReference type="GO" id="GO:1990904">
    <property type="term" value="C:ribonucleoprotein complex"/>
    <property type="evidence" value="ECO:0007669"/>
    <property type="project" value="InterPro"/>
</dbReference>
<dbReference type="Gene3D" id="3.30.70.330">
    <property type="match status" value="1"/>
</dbReference>
<gene>
    <name evidence="7" type="ORF">F5878DRAFT_655257</name>
</gene>
<dbReference type="Gene3D" id="1.10.10.10">
    <property type="entry name" value="Winged helix-like DNA-binding domain superfamily/Winged helix DNA-binding domain"/>
    <property type="match status" value="1"/>
</dbReference>
<dbReference type="PANTHER" id="PTHR22792:SF140">
    <property type="entry name" value="ACHILLES, ISOFORM A"/>
    <property type="match status" value="1"/>
</dbReference>